<name>A0ACC0G7B8_9ERIC</name>
<comment type="caution">
    <text evidence="1">The sequence shown here is derived from an EMBL/GenBank/DDBJ whole genome shotgun (WGS) entry which is preliminary data.</text>
</comment>
<keyword evidence="2" id="KW-1185">Reference proteome</keyword>
<reference evidence="1 2" key="1">
    <citation type="journal article" date="2022" name="Plant J.">
        <title>Chromosome-level genome of Camellia lanceoleosa provides a valuable resource for understanding genome evolution and self-incompatibility.</title>
        <authorList>
            <person name="Gong W."/>
            <person name="Xiao S."/>
            <person name="Wang L."/>
            <person name="Liao Z."/>
            <person name="Chang Y."/>
            <person name="Mo W."/>
            <person name="Hu G."/>
            <person name="Li W."/>
            <person name="Zhao G."/>
            <person name="Zhu H."/>
            <person name="Hu X."/>
            <person name="Ji K."/>
            <person name="Xiang X."/>
            <person name="Song Q."/>
            <person name="Yuan D."/>
            <person name="Jin S."/>
            <person name="Zhang L."/>
        </authorList>
    </citation>
    <scope>NUCLEOTIDE SEQUENCE [LARGE SCALE GENOMIC DNA]</scope>
    <source>
        <strain evidence="1">SQ_2022a</strain>
    </source>
</reference>
<dbReference type="EMBL" id="CM045767">
    <property type="protein sequence ID" value="KAI7997016.1"/>
    <property type="molecule type" value="Genomic_DNA"/>
</dbReference>
<evidence type="ECO:0000313" key="2">
    <source>
        <dbReference type="Proteomes" id="UP001060215"/>
    </source>
</evidence>
<gene>
    <name evidence="1" type="ORF">LOK49_LG10G00105</name>
</gene>
<evidence type="ECO:0000313" key="1">
    <source>
        <dbReference type="EMBL" id="KAI7997016.1"/>
    </source>
</evidence>
<protein>
    <submittedName>
        <fullName evidence="1">Uncharacterized protein</fullName>
    </submittedName>
</protein>
<proteinExistence type="predicted"/>
<accession>A0ACC0G7B8</accession>
<organism evidence="1 2">
    <name type="scientific">Camellia lanceoleosa</name>
    <dbReference type="NCBI Taxonomy" id="1840588"/>
    <lineage>
        <taxon>Eukaryota</taxon>
        <taxon>Viridiplantae</taxon>
        <taxon>Streptophyta</taxon>
        <taxon>Embryophyta</taxon>
        <taxon>Tracheophyta</taxon>
        <taxon>Spermatophyta</taxon>
        <taxon>Magnoliopsida</taxon>
        <taxon>eudicotyledons</taxon>
        <taxon>Gunneridae</taxon>
        <taxon>Pentapetalae</taxon>
        <taxon>asterids</taxon>
        <taxon>Ericales</taxon>
        <taxon>Theaceae</taxon>
        <taxon>Camellia</taxon>
    </lineage>
</organism>
<sequence>MNIKKTYLAKLESVLFADELEVAADEDEHTAGRARGLAINGGDAVLALLEGKAGELGYDALGPLDLLTFENSPKGETEKSEVSANNSDLVFLDREENANPEFLRYHQSPENCPEPL</sequence>
<dbReference type="Proteomes" id="UP001060215">
    <property type="component" value="Chromosome 10"/>
</dbReference>